<feature type="coiled-coil region" evidence="2">
    <location>
        <begin position="93"/>
        <end position="127"/>
    </location>
</feature>
<comment type="caution">
    <text evidence="4">The sequence shown here is derived from an EMBL/GenBank/DDBJ whole genome shotgun (WGS) entry which is preliminary data.</text>
</comment>
<dbReference type="Proteomes" id="UP000569914">
    <property type="component" value="Unassembled WGS sequence"/>
</dbReference>
<dbReference type="PROSITE" id="PS50937">
    <property type="entry name" value="HTH_MERR_2"/>
    <property type="match status" value="1"/>
</dbReference>
<dbReference type="PROSITE" id="PS00552">
    <property type="entry name" value="HTH_MERR_1"/>
    <property type="match status" value="1"/>
</dbReference>
<accession>A0A7Y9I9R4</accession>
<dbReference type="SMART" id="SM00422">
    <property type="entry name" value="HTH_MERR"/>
    <property type="match status" value="1"/>
</dbReference>
<evidence type="ECO:0000259" key="3">
    <source>
        <dbReference type="PROSITE" id="PS50937"/>
    </source>
</evidence>
<dbReference type="AlphaFoldDB" id="A0A7Y9I9R4"/>
<sequence length="139" mass="15777">MATEGSDDEAEGLSVAQMAQATGVSAHTLRYYERAGLIHSIERTPGNQRRYHGTDIEWVQFLLRLRQTGMSIARMRDYARLRAEGETTLGERLDLLEQHEIEIREQLVRLQANLQALRTKIAIYRTQLDHGADQGKATA</sequence>
<dbReference type="PRINTS" id="PR00040">
    <property type="entry name" value="HTHMERR"/>
</dbReference>
<gene>
    <name evidence="4" type="ORF">BKA15_004285</name>
</gene>
<dbReference type="GO" id="GO:0003677">
    <property type="term" value="F:DNA binding"/>
    <property type="evidence" value="ECO:0007669"/>
    <property type="project" value="UniProtKB-KW"/>
</dbReference>
<feature type="domain" description="HTH merR-type" evidence="3">
    <location>
        <begin position="12"/>
        <end position="81"/>
    </location>
</feature>
<protein>
    <submittedName>
        <fullName evidence="4">DNA-binding transcriptional MerR regulator</fullName>
    </submittedName>
</protein>
<dbReference type="CDD" id="cd01109">
    <property type="entry name" value="HTH_YyaN"/>
    <property type="match status" value="1"/>
</dbReference>
<name>A0A7Y9I9R4_9ACTN</name>
<dbReference type="PANTHER" id="PTHR30204">
    <property type="entry name" value="REDOX-CYCLING DRUG-SENSING TRANSCRIPTIONAL ACTIVATOR SOXR"/>
    <property type="match status" value="1"/>
</dbReference>
<dbReference type="InterPro" id="IPR047057">
    <property type="entry name" value="MerR_fam"/>
</dbReference>
<proteinExistence type="predicted"/>
<dbReference type="SUPFAM" id="SSF46955">
    <property type="entry name" value="Putative DNA-binding domain"/>
    <property type="match status" value="1"/>
</dbReference>
<dbReference type="Gene3D" id="1.10.1660.10">
    <property type="match status" value="1"/>
</dbReference>
<keyword evidence="5" id="KW-1185">Reference proteome</keyword>
<dbReference type="GO" id="GO:0003700">
    <property type="term" value="F:DNA-binding transcription factor activity"/>
    <property type="evidence" value="ECO:0007669"/>
    <property type="project" value="InterPro"/>
</dbReference>
<organism evidence="4 5">
    <name type="scientific">Microlunatus parietis</name>
    <dbReference type="NCBI Taxonomy" id="682979"/>
    <lineage>
        <taxon>Bacteria</taxon>
        <taxon>Bacillati</taxon>
        <taxon>Actinomycetota</taxon>
        <taxon>Actinomycetes</taxon>
        <taxon>Propionibacteriales</taxon>
        <taxon>Propionibacteriaceae</taxon>
        <taxon>Microlunatus</taxon>
    </lineage>
</organism>
<evidence type="ECO:0000313" key="5">
    <source>
        <dbReference type="Proteomes" id="UP000569914"/>
    </source>
</evidence>
<evidence type="ECO:0000256" key="2">
    <source>
        <dbReference type="SAM" id="Coils"/>
    </source>
</evidence>
<dbReference type="RefSeq" id="WP_179754113.1">
    <property type="nucleotide sequence ID" value="NZ_JACCBU010000001.1"/>
</dbReference>
<keyword evidence="1 4" id="KW-0238">DNA-binding</keyword>
<dbReference type="InterPro" id="IPR000551">
    <property type="entry name" value="MerR-type_HTH_dom"/>
</dbReference>
<reference evidence="4 5" key="1">
    <citation type="submission" date="2020-07" db="EMBL/GenBank/DDBJ databases">
        <title>Sequencing the genomes of 1000 actinobacteria strains.</title>
        <authorList>
            <person name="Klenk H.-P."/>
        </authorList>
    </citation>
    <scope>NUCLEOTIDE SEQUENCE [LARGE SCALE GENOMIC DNA]</scope>
    <source>
        <strain evidence="4 5">DSM 22083</strain>
    </source>
</reference>
<dbReference type="InterPro" id="IPR009061">
    <property type="entry name" value="DNA-bd_dom_put_sf"/>
</dbReference>
<dbReference type="PANTHER" id="PTHR30204:SF98">
    <property type="entry name" value="HTH-TYPE TRANSCRIPTIONAL REGULATOR ADHR"/>
    <property type="match status" value="1"/>
</dbReference>
<evidence type="ECO:0000313" key="4">
    <source>
        <dbReference type="EMBL" id="NYE72956.1"/>
    </source>
</evidence>
<dbReference type="Pfam" id="PF13411">
    <property type="entry name" value="MerR_1"/>
    <property type="match status" value="1"/>
</dbReference>
<keyword evidence="2" id="KW-0175">Coiled coil</keyword>
<evidence type="ECO:0000256" key="1">
    <source>
        <dbReference type="ARBA" id="ARBA00023125"/>
    </source>
</evidence>
<dbReference type="EMBL" id="JACCBU010000001">
    <property type="protein sequence ID" value="NYE72956.1"/>
    <property type="molecule type" value="Genomic_DNA"/>
</dbReference>